<protein>
    <submittedName>
        <fullName evidence="2">Transposase</fullName>
    </submittedName>
</protein>
<dbReference type="STRING" id="1437603.GCA_000771525_01252"/>
<dbReference type="PANTHER" id="PTHR46889:SF4">
    <property type="entry name" value="TRANSPOSASE INSO FOR INSERTION SEQUENCE ELEMENT IS911B-RELATED"/>
    <property type="match status" value="1"/>
</dbReference>
<keyword evidence="3" id="KW-1185">Reference proteome</keyword>
<dbReference type="eggNOG" id="COG2801">
    <property type="taxonomic scope" value="Bacteria"/>
</dbReference>
<dbReference type="GO" id="GO:0015074">
    <property type="term" value="P:DNA integration"/>
    <property type="evidence" value="ECO:0007669"/>
    <property type="project" value="InterPro"/>
</dbReference>
<sequence>MIDCYDGKIVAYTRGLHPNARLANTMLRKAIGTLPDDTRVIVHSDRGCHYRWPEWIRICQEHGIIRSMSRKGCSPDNSSAEGFFGRMKTEAVYPEYWEKLTCAQVVEHVDTTMHWYNHQRIKQSLGWKSPVHYRMQQGLVA</sequence>
<dbReference type="Gene3D" id="3.30.420.10">
    <property type="entry name" value="Ribonuclease H-like superfamily/Ribonuclease H"/>
    <property type="match status" value="1"/>
</dbReference>
<evidence type="ECO:0000313" key="2">
    <source>
        <dbReference type="EMBL" id="KFI73929.1"/>
    </source>
</evidence>
<reference evidence="2 3" key="1">
    <citation type="submission" date="2014-03" db="EMBL/GenBank/DDBJ databases">
        <title>Genomics of Bifidobacteria.</title>
        <authorList>
            <person name="Ventura M."/>
            <person name="Milani C."/>
            <person name="Lugli G.A."/>
        </authorList>
    </citation>
    <scope>NUCLEOTIDE SEQUENCE [LARGE SCALE GENOMIC DNA]</scope>
    <source>
        <strain evidence="2 3">DSM 21395</strain>
    </source>
</reference>
<dbReference type="RefSeq" id="WP_237745398.1">
    <property type="nucleotide sequence ID" value="NZ_JDUO01000039.1"/>
</dbReference>
<evidence type="ECO:0000259" key="1">
    <source>
        <dbReference type="PROSITE" id="PS50994"/>
    </source>
</evidence>
<organism evidence="2 3">
    <name type="scientific">Bifidobacterium mongoliense DSM 21395</name>
    <dbReference type="NCBI Taxonomy" id="1437603"/>
    <lineage>
        <taxon>Bacteria</taxon>
        <taxon>Bacillati</taxon>
        <taxon>Actinomycetota</taxon>
        <taxon>Actinomycetes</taxon>
        <taxon>Bifidobacteriales</taxon>
        <taxon>Bifidobacteriaceae</taxon>
        <taxon>Bifidobacterium</taxon>
    </lineage>
</organism>
<dbReference type="SUPFAM" id="SSF53098">
    <property type="entry name" value="Ribonuclease H-like"/>
    <property type="match status" value="1"/>
</dbReference>
<dbReference type="PANTHER" id="PTHR46889">
    <property type="entry name" value="TRANSPOSASE INSF FOR INSERTION SEQUENCE IS3B-RELATED"/>
    <property type="match status" value="1"/>
</dbReference>
<feature type="domain" description="Integrase catalytic" evidence="1">
    <location>
        <begin position="1"/>
        <end position="138"/>
    </location>
</feature>
<dbReference type="PROSITE" id="PS50994">
    <property type="entry name" value="INTEGRASE"/>
    <property type="match status" value="1"/>
</dbReference>
<dbReference type="InterPro" id="IPR036397">
    <property type="entry name" value="RNaseH_sf"/>
</dbReference>
<gene>
    <name evidence="2" type="ORF">BMON_1859</name>
</gene>
<dbReference type="InterPro" id="IPR001584">
    <property type="entry name" value="Integrase_cat-core"/>
</dbReference>
<name>A0A087BSC9_9BIFI</name>
<dbReference type="EMBL" id="JGZE01000031">
    <property type="protein sequence ID" value="KFI73929.1"/>
    <property type="molecule type" value="Genomic_DNA"/>
</dbReference>
<comment type="caution">
    <text evidence="2">The sequence shown here is derived from an EMBL/GenBank/DDBJ whole genome shotgun (WGS) entry which is preliminary data.</text>
</comment>
<dbReference type="Proteomes" id="UP000029082">
    <property type="component" value="Unassembled WGS sequence"/>
</dbReference>
<evidence type="ECO:0000313" key="3">
    <source>
        <dbReference type="Proteomes" id="UP000029082"/>
    </source>
</evidence>
<accession>A0A087BSC9</accession>
<dbReference type="GeneID" id="93095385"/>
<dbReference type="Pfam" id="PF13683">
    <property type="entry name" value="rve_3"/>
    <property type="match status" value="1"/>
</dbReference>
<dbReference type="GO" id="GO:0003676">
    <property type="term" value="F:nucleic acid binding"/>
    <property type="evidence" value="ECO:0007669"/>
    <property type="project" value="InterPro"/>
</dbReference>
<dbReference type="AlphaFoldDB" id="A0A087BSC9"/>
<dbReference type="InterPro" id="IPR012337">
    <property type="entry name" value="RNaseH-like_sf"/>
</dbReference>
<proteinExistence type="predicted"/>
<dbReference type="InterPro" id="IPR050900">
    <property type="entry name" value="Transposase_IS3/IS150/IS904"/>
</dbReference>